<dbReference type="AlphaFoldDB" id="A0A378ZWE6"/>
<evidence type="ECO:0000313" key="2">
    <source>
        <dbReference type="EMBL" id="SUB01554.1"/>
    </source>
</evidence>
<dbReference type="EMBL" id="UGSK01000001">
    <property type="protein sequence ID" value="SUB01554.1"/>
    <property type="molecule type" value="Genomic_DNA"/>
</dbReference>
<dbReference type="CDD" id="cd06558">
    <property type="entry name" value="crotonase-like"/>
    <property type="match status" value="1"/>
</dbReference>
<dbReference type="InterPro" id="IPR051683">
    <property type="entry name" value="Enoyl-CoA_Hydratase/Isomerase"/>
</dbReference>
<dbReference type="RefSeq" id="WP_040679351.1">
    <property type="nucleotide sequence ID" value="NZ_UGSK01000001.1"/>
</dbReference>
<dbReference type="EC" id="4.1.1.41" evidence="2"/>
<dbReference type="InterPro" id="IPR014748">
    <property type="entry name" value="Enoyl-CoA_hydra_C"/>
</dbReference>
<organism evidence="2 3">
    <name type="scientific">Pannonibacter phragmitetus</name>
    <dbReference type="NCBI Taxonomy" id="121719"/>
    <lineage>
        <taxon>Bacteria</taxon>
        <taxon>Pseudomonadati</taxon>
        <taxon>Pseudomonadota</taxon>
        <taxon>Alphaproteobacteria</taxon>
        <taxon>Hyphomicrobiales</taxon>
        <taxon>Stappiaceae</taxon>
        <taxon>Pannonibacter</taxon>
    </lineage>
</organism>
<evidence type="ECO:0000313" key="3">
    <source>
        <dbReference type="Proteomes" id="UP000255000"/>
    </source>
</evidence>
<protein>
    <submittedName>
        <fullName evidence="2">Methylmalonyl-CoA decarboxylase</fullName>
        <ecNumber evidence="2">4.1.1.41</ecNumber>
    </submittedName>
</protein>
<comment type="similarity">
    <text evidence="1">Belongs to the enoyl-CoA hydratase/isomerase family.</text>
</comment>
<dbReference type="InterPro" id="IPR029045">
    <property type="entry name" value="ClpP/crotonase-like_dom_sf"/>
</dbReference>
<dbReference type="NCBIfam" id="NF004781">
    <property type="entry name" value="PRK06127.1"/>
    <property type="match status" value="1"/>
</dbReference>
<keyword evidence="2" id="KW-0456">Lyase</keyword>
<evidence type="ECO:0000256" key="1">
    <source>
        <dbReference type="ARBA" id="ARBA00005254"/>
    </source>
</evidence>
<proteinExistence type="inferred from homology"/>
<dbReference type="SUPFAM" id="SSF52096">
    <property type="entry name" value="ClpP/crotonase"/>
    <property type="match status" value="1"/>
</dbReference>
<gene>
    <name evidence="2" type="primary">scpB_2</name>
    <name evidence="2" type="ORF">NCTC13350_02496</name>
</gene>
<dbReference type="Gene3D" id="3.90.226.10">
    <property type="entry name" value="2-enoyl-CoA Hydratase, Chain A, domain 1"/>
    <property type="match status" value="1"/>
</dbReference>
<dbReference type="PANTHER" id="PTHR42964:SF1">
    <property type="entry name" value="POLYKETIDE BIOSYNTHESIS ENOYL-COA HYDRATASE PKSH-RELATED"/>
    <property type="match status" value="1"/>
</dbReference>
<accession>A0A378ZWE6</accession>
<dbReference type="InterPro" id="IPR001753">
    <property type="entry name" value="Enoyl-CoA_hydra/iso"/>
</dbReference>
<dbReference type="Proteomes" id="UP000255000">
    <property type="component" value="Unassembled WGS sequence"/>
</dbReference>
<dbReference type="Pfam" id="PF00378">
    <property type="entry name" value="ECH_1"/>
    <property type="match status" value="1"/>
</dbReference>
<reference evidence="2 3" key="1">
    <citation type="submission" date="2018-06" db="EMBL/GenBank/DDBJ databases">
        <authorList>
            <consortium name="Pathogen Informatics"/>
            <person name="Doyle S."/>
        </authorList>
    </citation>
    <scope>NUCLEOTIDE SEQUENCE [LARGE SCALE GENOMIC DNA]</scope>
    <source>
        <strain evidence="2 3">NCTC13350</strain>
    </source>
</reference>
<dbReference type="OrthoDB" id="9795613at2"/>
<dbReference type="GO" id="GO:0016829">
    <property type="term" value="F:lyase activity"/>
    <property type="evidence" value="ECO:0007669"/>
    <property type="project" value="UniProtKB-KW"/>
</dbReference>
<sequence length="267" mass="28227">MTGQSHTPPPELQIRIEGSTGWLVIANEKRRNAMTLEMWRALPAAVSALEADGGVRVIILRGAGSETFCAGADISEFEETRKNAKAARAYEDINLAAFEALKACRKPVIAMIRGHCLGGGFGLAASCDLRLACHGSSFGIPAARLGIAYPPAALMDVAALIGPARTRELIFTARRIEAGEALHWGFLNQLLEDSALEAEARKLAATIAQNAPLTHAATKAALTIPAGHSAPDHDKAEAAAIACFDSADFAEGRTAFLEKRTPDFKGV</sequence>
<dbReference type="Gene3D" id="1.10.12.10">
    <property type="entry name" value="Lyase 2-enoyl-coa Hydratase, Chain A, domain 2"/>
    <property type="match status" value="1"/>
</dbReference>
<name>A0A378ZWE6_9HYPH</name>
<dbReference type="PANTHER" id="PTHR42964">
    <property type="entry name" value="ENOYL-COA HYDRATASE"/>
    <property type="match status" value="1"/>
</dbReference>